<protein>
    <recommendedName>
        <fullName evidence="6">HAT C-terminal dimerisation domain-containing protein</fullName>
    </recommendedName>
</protein>
<evidence type="ECO:0000313" key="7">
    <source>
        <dbReference type="EMBL" id="EED11559.1"/>
    </source>
</evidence>
<dbReference type="PhylomeDB" id="B8MVA3"/>
<keyword evidence="3" id="KW-0863">Zinc-finger</keyword>
<dbReference type="Pfam" id="PF05699">
    <property type="entry name" value="Dimer_Tnp_hAT"/>
    <property type="match status" value="1"/>
</dbReference>
<evidence type="ECO:0000256" key="2">
    <source>
        <dbReference type="ARBA" id="ARBA00022723"/>
    </source>
</evidence>
<keyword evidence="8" id="KW-1185">Reference proteome</keyword>
<keyword evidence="4" id="KW-0862">Zinc</keyword>
<evidence type="ECO:0000313" key="8">
    <source>
        <dbReference type="Proteomes" id="UP000001745"/>
    </source>
</evidence>
<dbReference type="InParanoid" id="B8MVA3"/>
<dbReference type="PANTHER" id="PTHR46481">
    <property type="entry name" value="ZINC FINGER BED DOMAIN-CONTAINING PROTEIN 4"/>
    <property type="match status" value="1"/>
</dbReference>
<dbReference type="OMA" id="RTISWER"/>
<dbReference type="AlphaFoldDB" id="B8MVA3"/>
<comment type="subcellular location">
    <subcellularLocation>
        <location evidence="1">Nucleus</location>
    </subcellularLocation>
</comment>
<dbReference type="EMBL" id="EQ962662">
    <property type="protein sequence ID" value="EED11559.1"/>
    <property type="molecule type" value="Genomic_DNA"/>
</dbReference>
<dbReference type="GO" id="GO:0046983">
    <property type="term" value="F:protein dimerization activity"/>
    <property type="evidence" value="ECO:0007669"/>
    <property type="project" value="InterPro"/>
</dbReference>
<dbReference type="STRING" id="441959.B8MVA3"/>
<evidence type="ECO:0000256" key="4">
    <source>
        <dbReference type="ARBA" id="ARBA00022833"/>
    </source>
</evidence>
<evidence type="ECO:0000256" key="5">
    <source>
        <dbReference type="ARBA" id="ARBA00023242"/>
    </source>
</evidence>
<dbReference type="VEuPathDB" id="FungiDB:TSTA_008550"/>
<gene>
    <name evidence="7" type="ORF">TSTA_008550</name>
</gene>
<keyword evidence="5" id="KW-0539">Nucleus</keyword>
<dbReference type="GO" id="GO:0008270">
    <property type="term" value="F:zinc ion binding"/>
    <property type="evidence" value="ECO:0007669"/>
    <property type="project" value="UniProtKB-KW"/>
</dbReference>
<proteinExistence type="predicted"/>
<dbReference type="OrthoDB" id="4505704at2759"/>
<dbReference type="Proteomes" id="UP000001745">
    <property type="component" value="Unassembled WGS sequence"/>
</dbReference>
<keyword evidence="2" id="KW-0479">Metal-binding</keyword>
<name>B8MVA3_TALSN</name>
<dbReference type="PANTHER" id="PTHR46481:SF10">
    <property type="entry name" value="ZINC FINGER BED DOMAIN-CONTAINING PROTEIN 39"/>
    <property type="match status" value="1"/>
</dbReference>
<evidence type="ECO:0000256" key="1">
    <source>
        <dbReference type="ARBA" id="ARBA00004123"/>
    </source>
</evidence>
<evidence type="ECO:0000256" key="3">
    <source>
        <dbReference type="ARBA" id="ARBA00022771"/>
    </source>
</evidence>
<accession>B8MVA3</accession>
<dbReference type="HOGENOM" id="CLU_009123_10_2_1"/>
<dbReference type="SUPFAM" id="SSF53098">
    <property type="entry name" value="Ribonuclease H-like"/>
    <property type="match status" value="1"/>
</dbReference>
<sequence>MRNHLKSRHQISVESAPIHQLQQLYIKAQSFGQTQNIDTKVFQRILSQDVIDEAIEQSWQAQKDIVQKKLQSASLSIHLSLDIWTSPNRILFLGICAHFVEQTQEKLCKGLLALRTVGNHSGDEQFATLLPVLKDYGTQQKIGSIICDNHTTNDKLCRVLGNYLQEEEGITWNSTYRRIFCIGHVINLAMQAFLFQNMLEMKQLSSWDEIETTEDEGQEEDKLQRQATIHKIGPLGKLHNIVTHVRGSADRTKEFKDLAGRLIPLDNRTKWNSWYYMLHVALQFDGAINTYTKRHFAVLKTEYLSPLDWEMLHRTSKFLSLFDRATLKTQGDQATIDNVLFVMDIIIKHFEKALIQNGELEKELAKACITEGEEALGGVSAKTPNYMVIQSYERNTQDLNDFDLITQDLGKFARPASQDKYEDYNSESPYKVRMSALTWWCQDQQQKRWPRLSYMAIDILSIPAMSDEPERAFSGARRTISWERVQLSAENIERIECLKTGKRVGLQRRNTS</sequence>
<organism evidence="7 8">
    <name type="scientific">Talaromyces stipitatus (strain ATCC 10500 / CBS 375.48 / QM 6759 / NRRL 1006)</name>
    <name type="common">Penicillium stipitatum</name>
    <dbReference type="NCBI Taxonomy" id="441959"/>
    <lineage>
        <taxon>Eukaryota</taxon>
        <taxon>Fungi</taxon>
        <taxon>Dikarya</taxon>
        <taxon>Ascomycota</taxon>
        <taxon>Pezizomycotina</taxon>
        <taxon>Eurotiomycetes</taxon>
        <taxon>Eurotiomycetidae</taxon>
        <taxon>Eurotiales</taxon>
        <taxon>Trichocomaceae</taxon>
        <taxon>Talaromyces</taxon>
        <taxon>Talaromyces sect. Talaromyces</taxon>
    </lineage>
</organism>
<dbReference type="InterPro" id="IPR012337">
    <property type="entry name" value="RNaseH-like_sf"/>
</dbReference>
<feature type="domain" description="HAT C-terminal dimerisation" evidence="6">
    <location>
        <begin position="422"/>
        <end position="499"/>
    </location>
</feature>
<dbReference type="RefSeq" id="XP_002488740.1">
    <property type="nucleotide sequence ID" value="XM_002488695.1"/>
</dbReference>
<reference evidence="8" key="1">
    <citation type="journal article" date="2015" name="Genome Announc.">
        <title>Genome sequence of the AIDS-associated pathogen Penicillium marneffei (ATCC18224) and its near taxonomic relative Talaromyces stipitatus (ATCC10500).</title>
        <authorList>
            <person name="Nierman W.C."/>
            <person name="Fedorova-Abrams N.D."/>
            <person name="Andrianopoulos A."/>
        </authorList>
    </citation>
    <scope>NUCLEOTIDE SEQUENCE [LARGE SCALE GENOMIC DNA]</scope>
    <source>
        <strain evidence="8">ATCC 10500 / CBS 375.48 / QM 6759 / NRRL 1006</strain>
    </source>
</reference>
<dbReference type="InterPro" id="IPR008906">
    <property type="entry name" value="HATC_C_dom"/>
</dbReference>
<dbReference type="GeneID" id="8103243"/>
<evidence type="ECO:0000259" key="6">
    <source>
        <dbReference type="Pfam" id="PF05699"/>
    </source>
</evidence>
<dbReference type="InterPro" id="IPR052035">
    <property type="entry name" value="ZnF_BED_domain_contain"/>
</dbReference>
<dbReference type="GO" id="GO:0005634">
    <property type="term" value="C:nucleus"/>
    <property type="evidence" value="ECO:0007669"/>
    <property type="project" value="UniProtKB-SubCell"/>
</dbReference>
<dbReference type="eggNOG" id="KOG1121">
    <property type="taxonomic scope" value="Eukaryota"/>
</dbReference>